<dbReference type="GO" id="GO:0016020">
    <property type="term" value="C:membrane"/>
    <property type="evidence" value="ECO:0007669"/>
    <property type="project" value="UniProtKB-SubCell"/>
</dbReference>
<dbReference type="Pfam" id="PF07690">
    <property type="entry name" value="MFS_1"/>
    <property type="match status" value="1"/>
</dbReference>
<keyword evidence="7" id="KW-1185">Reference proteome</keyword>
<dbReference type="PANTHER" id="PTHR23507">
    <property type="entry name" value="ZGC:174356"/>
    <property type="match status" value="1"/>
</dbReference>
<keyword evidence="2 5" id="KW-0812">Transmembrane</keyword>
<sequence length="335" mass="36912">MADTTQRPSFLSRAVSVLKQASVEPFAFLCVFGYTVRGVTFQSLLMDRACRNMYNYTDDMCDHMERHPDLQAQSTIGGNNLYTGVTLMASLPGLVVAIFLGPWSDKYSRKYPILLPVCGMFTESLVSAVMVMFPHVSPWLYVAVSLLNGVTGGVAMLASFCAGYLSDITDASSRSTRFAILEFTLMTSLLLGGFLGGQLFNFGGYLLVMSLSPILFFIAIAFAIIFVKETKPKIAPENRGEVIKDLFSLDNIKHSYHTCTKKRPGNIRLQIWLLVWVSCVQKLLDLGEFSLFSFNRQSSRRTNCDFPGSTTVLADVGNRSSGILANLGSYPSPNA</sequence>
<evidence type="ECO:0000256" key="2">
    <source>
        <dbReference type="ARBA" id="ARBA00022692"/>
    </source>
</evidence>
<proteinExistence type="predicted"/>
<dbReference type="AlphaFoldDB" id="A0AAV6TQA2"/>
<organism evidence="6 7">
    <name type="scientific">Oedothorax gibbosus</name>
    <dbReference type="NCBI Taxonomy" id="931172"/>
    <lineage>
        <taxon>Eukaryota</taxon>
        <taxon>Metazoa</taxon>
        <taxon>Ecdysozoa</taxon>
        <taxon>Arthropoda</taxon>
        <taxon>Chelicerata</taxon>
        <taxon>Arachnida</taxon>
        <taxon>Araneae</taxon>
        <taxon>Araneomorphae</taxon>
        <taxon>Entelegynae</taxon>
        <taxon>Araneoidea</taxon>
        <taxon>Linyphiidae</taxon>
        <taxon>Erigoninae</taxon>
        <taxon>Oedothorax</taxon>
    </lineage>
</organism>
<dbReference type="InterPro" id="IPR011701">
    <property type="entry name" value="MFS"/>
</dbReference>
<feature type="transmembrane region" description="Helical" evidence="5">
    <location>
        <begin position="81"/>
        <end position="101"/>
    </location>
</feature>
<feature type="transmembrane region" description="Helical" evidence="5">
    <location>
        <begin position="139"/>
        <end position="166"/>
    </location>
</feature>
<name>A0AAV6TQA2_9ARAC</name>
<keyword evidence="3 5" id="KW-1133">Transmembrane helix</keyword>
<comment type="subcellular location">
    <subcellularLocation>
        <location evidence="1">Membrane</location>
        <topology evidence="1">Multi-pass membrane protein</topology>
    </subcellularLocation>
</comment>
<feature type="transmembrane region" description="Helical" evidence="5">
    <location>
        <begin position="113"/>
        <end position="133"/>
    </location>
</feature>
<dbReference type="Proteomes" id="UP000827092">
    <property type="component" value="Unassembled WGS sequence"/>
</dbReference>
<evidence type="ECO:0000313" key="6">
    <source>
        <dbReference type="EMBL" id="KAG8173886.1"/>
    </source>
</evidence>
<reference evidence="6 7" key="1">
    <citation type="journal article" date="2022" name="Nat. Ecol. Evol.">
        <title>A masculinizing supergene underlies an exaggerated male reproductive morph in a spider.</title>
        <authorList>
            <person name="Hendrickx F."/>
            <person name="De Corte Z."/>
            <person name="Sonet G."/>
            <person name="Van Belleghem S.M."/>
            <person name="Kostlbacher S."/>
            <person name="Vangestel C."/>
        </authorList>
    </citation>
    <scope>NUCLEOTIDE SEQUENCE [LARGE SCALE GENOMIC DNA]</scope>
    <source>
        <strain evidence="6">W744_W776</strain>
    </source>
</reference>
<keyword evidence="4 5" id="KW-0472">Membrane</keyword>
<evidence type="ECO:0000256" key="5">
    <source>
        <dbReference type="SAM" id="Phobius"/>
    </source>
</evidence>
<evidence type="ECO:0008006" key="8">
    <source>
        <dbReference type="Google" id="ProtNLM"/>
    </source>
</evidence>
<dbReference type="PANTHER" id="PTHR23507:SF1">
    <property type="entry name" value="FI18259P1-RELATED"/>
    <property type="match status" value="1"/>
</dbReference>
<dbReference type="Gene3D" id="1.20.1250.20">
    <property type="entry name" value="MFS general substrate transporter like domains"/>
    <property type="match status" value="1"/>
</dbReference>
<dbReference type="GO" id="GO:0022857">
    <property type="term" value="F:transmembrane transporter activity"/>
    <property type="evidence" value="ECO:0007669"/>
    <property type="project" value="InterPro"/>
</dbReference>
<evidence type="ECO:0000313" key="7">
    <source>
        <dbReference type="Proteomes" id="UP000827092"/>
    </source>
</evidence>
<protein>
    <recommendedName>
        <fullName evidence="8">Proton-coupled folate transporter</fullName>
    </recommendedName>
</protein>
<dbReference type="InterPro" id="IPR036259">
    <property type="entry name" value="MFS_trans_sf"/>
</dbReference>
<evidence type="ECO:0000256" key="4">
    <source>
        <dbReference type="ARBA" id="ARBA00023136"/>
    </source>
</evidence>
<dbReference type="EMBL" id="JAFNEN010001445">
    <property type="protein sequence ID" value="KAG8173886.1"/>
    <property type="molecule type" value="Genomic_DNA"/>
</dbReference>
<evidence type="ECO:0000256" key="3">
    <source>
        <dbReference type="ARBA" id="ARBA00022989"/>
    </source>
</evidence>
<comment type="caution">
    <text evidence="6">The sequence shown here is derived from an EMBL/GenBank/DDBJ whole genome shotgun (WGS) entry which is preliminary data.</text>
</comment>
<gene>
    <name evidence="6" type="ORF">JTE90_016343</name>
</gene>
<dbReference type="SUPFAM" id="SSF103473">
    <property type="entry name" value="MFS general substrate transporter"/>
    <property type="match status" value="1"/>
</dbReference>
<feature type="transmembrane region" description="Helical" evidence="5">
    <location>
        <begin position="178"/>
        <end position="196"/>
    </location>
</feature>
<accession>A0AAV6TQA2</accession>
<evidence type="ECO:0000256" key="1">
    <source>
        <dbReference type="ARBA" id="ARBA00004141"/>
    </source>
</evidence>
<feature type="transmembrane region" description="Helical" evidence="5">
    <location>
        <begin position="202"/>
        <end position="227"/>
    </location>
</feature>